<reference evidence="9" key="1">
    <citation type="journal article" date="2019" name="Int. J. Syst. Evol. Microbiol.">
        <title>The Global Catalogue of Microorganisms (GCM) 10K type strain sequencing project: providing services to taxonomists for standard genome sequencing and annotation.</title>
        <authorList>
            <consortium name="The Broad Institute Genomics Platform"/>
            <consortium name="The Broad Institute Genome Sequencing Center for Infectious Disease"/>
            <person name="Wu L."/>
            <person name="Ma J."/>
        </authorList>
    </citation>
    <scope>NUCLEOTIDE SEQUENCE [LARGE SCALE GENOMIC DNA]</scope>
    <source>
        <strain evidence="9">CGMCC 1.15111</strain>
    </source>
</reference>
<dbReference type="PANTHER" id="PTHR10742">
    <property type="entry name" value="FLAVIN MONOAMINE OXIDASE"/>
    <property type="match status" value="1"/>
</dbReference>
<evidence type="ECO:0000256" key="2">
    <source>
        <dbReference type="ARBA" id="ARBA00005833"/>
    </source>
</evidence>
<dbReference type="EMBL" id="BNAG01000004">
    <property type="protein sequence ID" value="GHE73052.1"/>
    <property type="molecule type" value="Genomic_DNA"/>
</dbReference>
<evidence type="ECO:0000256" key="5">
    <source>
        <dbReference type="ARBA" id="ARBA00023070"/>
    </source>
</evidence>
<dbReference type="Pfam" id="PF01593">
    <property type="entry name" value="Amino_oxidase"/>
    <property type="match status" value="1"/>
</dbReference>
<evidence type="ECO:0000256" key="3">
    <source>
        <dbReference type="ARBA" id="ARBA00012535"/>
    </source>
</evidence>
<dbReference type="SUPFAM" id="SSF51905">
    <property type="entry name" value="FAD/NAD(P)-binding domain"/>
    <property type="match status" value="1"/>
</dbReference>
<gene>
    <name evidence="8" type="ORF">GCM10011340_31950</name>
</gene>
<dbReference type="SUPFAM" id="SSF54373">
    <property type="entry name" value="FAD-linked reductases, C-terminal domain"/>
    <property type="match status" value="1"/>
</dbReference>
<evidence type="ECO:0000259" key="7">
    <source>
        <dbReference type="Pfam" id="PF01593"/>
    </source>
</evidence>
<name>A0ABQ3IAP7_9BACT</name>
<dbReference type="RefSeq" id="WP_189631290.1">
    <property type="nucleotide sequence ID" value="NZ_BNAG01000004.1"/>
</dbReference>
<keyword evidence="9" id="KW-1185">Reference proteome</keyword>
<dbReference type="Proteomes" id="UP000658258">
    <property type="component" value="Unassembled WGS sequence"/>
</dbReference>
<accession>A0ABQ3IAP7</accession>
<protein>
    <recommendedName>
        <fullName evidence="4">Tryptophan 2-monooxygenase</fullName>
        <ecNumber evidence="3">1.13.12.3</ecNumber>
    </recommendedName>
</protein>
<dbReference type="Pfam" id="PF13450">
    <property type="entry name" value="NAD_binding_8"/>
    <property type="match status" value="1"/>
</dbReference>
<evidence type="ECO:0000313" key="8">
    <source>
        <dbReference type="EMBL" id="GHE73052.1"/>
    </source>
</evidence>
<dbReference type="InterPro" id="IPR036188">
    <property type="entry name" value="FAD/NAD-bd_sf"/>
</dbReference>
<comment type="caution">
    <text evidence="8">The sequence shown here is derived from an EMBL/GenBank/DDBJ whole genome shotgun (WGS) entry which is preliminary data.</text>
</comment>
<evidence type="ECO:0000313" key="9">
    <source>
        <dbReference type="Proteomes" id="UP000658258"/>
    </source>
</evidence>
<dbReference type="EC" id="1.13.12.3" evidence="3"/>
<dbReference type="InterPro" id="IPR050281">
    <property type="entry name" value="Flavin_monoamine_oxidase"/>
</dbReference>
<feature type="domain" description="Amine oxidase" evidence="7">
    <location>
        <begin position="284"/>
        <end position="449"/>
    </location>
</feature>
<comment type="similarity">
    <text evidence="2">Belongs to the tryptophan 2-monooxygenase family.</text>
</comment>
<evidence type="ECO:0000256" key="6">
    <source>
        <dbReference type="ARBA" id="ARBA00047321"/>
    </source>
</evidence>
<evidence type="ECO:0000256" key="4">
    <source>
        <dbReference type="ARBA" id="ARBA00017871"/>
    </source>
</evidence>
<organism evidence="8 9">
    <name type="scientific">Roseivirga thermotolerans</name>
    <dbReference type="NCBI Taxonomy" id="1758176"/>
    <lineage>
        <taxon>Bacteria</taxon>
        <taxon>Pseudomonadati</taxon>
        <taxon>Bacteroidota</taxon>
        <taxon>Cytophagia</taxon>
        <taxon>Cytophagales</taxon>
        <taxon>Roseivirgaceae</taxon>
        <taxon>Roseivirga</taxon>
    </lineage>
</organism>
<evidence type="ECO:0000256" key="1">
    <source>
        <dbReference type="ARBA" id="ARBA00004814"/>
    </source>
</evidence>
<comment type="pathway">
    <text evidence="1">Plant hormone metabolism; auxin biosynthesis.</text>
</comment>
<dbReference type="InterPro" id="IPR002937">
    <property type="entry name" value="Amino_oxidase"/>
</dbReference>
<sequence length="583" mass="67134">MNKNTPLNSGFKDGLQVEVAIVGAGTSGLYSAYRLLDEKKYNGSQVQIFDMNTKLGGRLESVIMPGMNFWGELGGMRYLTSQEIVTTLIEGYPLSEPDLNKRTSVLKDKMTPVPFPMGNTSKLLMYLRKEHFKQDAWEVAQKQNKKLTTRYFLNQDDIGYSADQLFNKIIYDVLMADPWFKTNYGSKVSHEAGSYDYTFMLTSRDWDEVKPMLTYNFPGSPYHARKVNDIGFWNLIKDQVSQEGYLFLANAGGYYSNTINWNSAEAFPYMVGDFSQNPTYKTIEEGYDSIAYALANQYMEYSGACIWSENQLLDFGKNDEQSKGRYQLTFLNLKSNEKWQVYANSIILAMPRKSLELLNQQNFFFSDDSVNNNMRSVIKEPSFKILMGFERPWWKELGIDSGHSITDLPMRQCYYFGTDPNNQHSMLLGSYGDMETETFWKALSDDELLFEVKSTQSVGAEEVKSLNDVQASQFMVNELMNQLRELHGDSVEIPDPYITYFKDWTDDPFGAGYHAWKAGFKVNRVMPYMRKPISGENIHICGEAYSDQQGWVEGAFCVAENMLQEHFGLGWPYWLDKDYYLGW</sequence>
<proteinExistence type="inferred from homology"/>
<dbReference type="PANTHER" id="PTHR10742:SF410">
    <property type="entry name" value="LYSINE-SPECIFIC HISTONE DEMETHYLASE 2"/>
    <property type="match status" value="1"/>
</dbReference>
<dbReference type="Gene3D" id="3.50.50.60">
    <property type="entry name" value="FAD/NAD(P)-binding domain"/>
    <property type="match status" value="1"/>
</dbReference>
<comment type="catalytic activity">
    <reaction evidence="6">
        <text>L-tryptophan + O2 = indole-3-acetamide + CO2 + H2O</text>
        <dbReference type="Rhea" id="RHEA:16165"/>
        <dbReference type="ChEBI" id="CHEBI:15377"/>
        <dbReference type="ChEBI" id="CHEBI:15379"/>
        <dbReference type="ChEBI" id="CHEBI:16031"/>
        <dbReference type="ChEBI" id="CHEBI:16526"/>
        <dbReference type="ChEBI" id="CHEBI:57912"/>
        <dbReference type="EC" id="1.13.12.3"/>
    </reaction>
</comment>
<keyword evidence="5" id="KW-0073">Auxin biosynthesis</keyword>
<dbReference type="Gene3D" id="3.90.660.10">
    <property type="match status" value="1"/>
</dbReference>